<sequence>MWMMLIAVTATFLLFFYRVSFPLKTSTTSTAFSIIIPARNEEENLTRLLPSILHEGDHLEVIVVDDNSEDRTCEIAEGFGVKVISTPPLPEGWLGKPWACYNGAKEATGEFFCFLDADTWFENHGVKRLGSYVETMESNELVTIHPYHCMRSFREKLSLLFHLVVFASTGITSVFRDFLGTKGGFGACMVIPEKTYWELGGHYAVKHEIVEHLTFCRKAESRGVTIHAFSGKNLLNMRMYPAGLGAIIEGWSKSMASGAKSASPFMLILTITWLSTVISFLVQLPSMNWKFAAGFLLIAFFLYRFLQDVGNVRWYDALLFPVHVFFFVGLFVYSLMRNLSGKSTWKGRKIVARKKRSSS</sequence>
<evidence type="ECO:0000256" key="1">
    <source>
        <dbReference type="ARBA" id="ARBA00004236"/>
    </source>
</evidence>
<comment type="pathway">
    <text evidence="8">Carotenoid biosynthesis; staphyloxanthin biosynthesis; staphyloxanthin from farnesyl diphosphate: step 4/5.</text>
</comment>
<evidence type="ECO:0000256" key="5">
    <source>
        <dbReference type="ARBA" id="ARBA00022746"/>
    </source>
</evidence>
<evidence type="ECO:0000256" key="7">
    <source>
        <dbReference type="ARBA" id="ARBA00037281"/>
    </source>
</evidence>
<evidence type="ECO:0000313" key="14">
    <source>
        <dbReference type="Proteomes" id="UP000831787"/>
    </source>
</evidence>
<keyword evidence="3" id="KW-0328">Glycosyltransferase</keyword>
<evidence type="ECO:0000256" key="11">
    <source>
        <dbReference type="SAM" id="Phobius"/>
    </source>
</evidence>
<evidence type="ECO:0000256" key="10">
    <source>
        <dbReference type="ARBA" id="ARBA00040345"/>
    </source>
</evidence>
<organism evidence="13 14">
    <name type="scientific">Halobacillus salinarum</name>
    <dbReference type="NCBI Taxonomy" id="2932257"/>
    <lineage>
        <taxon>Bacteria</taxon>
        <taxon>Bacillati</taxon>
        <taxon>Bacillota</taxon>
        <taxon>Bacilli</taxon>
        <taxon>Bacillales</taxon>
        <taxon>Bacillaceae</taxon>
        <taxon>Halobacillus</taxon>
    </lineage>
</organism>
<keyword evidence="11" id="KW-0812">Transmembrane</keyword>
<reference evidence="13 14" key="1">
    <citation type="submission" date="2022-04" db="EMBL/GenBank/DDBJ databases">
        <title>Halobacillus sp. isolated from saltern.</title>
        <authorList>
            <person name="Won M."/>
            <person name="Lee C.-M."/>
            <person name="Woen H.-Y."/>
            <person name="Kwon S.-W."/>
        </authorList>
    </citation>
    <scope>NUCLEOTIDE SEQUENCE [LARGE SCALE GENOMIC DNA]</scope>
    <source>
        <strain evidence="13 14">SSBR10-3</strain>
    </source>
</reference>
<dbReference type="RefSeq" id="WP_244710350.1">
    <property type="nucleotide sequence ID" value="NZ_CP095073.1"/>
</dbReference>
<feature type="transmembrane region" description="Helical" evidence="11">
    <location>
        <begin position="289"/>
        <end position="306"/>
    </location>
</feature>
<evidence type="ECO:0000256" key="3">
    <source>
        <dbReference type="ARBA" id="ARBA00022676"/>
    </source>
</evidence>
<name>A0ABY4EK43_9BACI</name>
<evidence type="ECO:0000256" key="6">
    <source>
        <dbReference type="ARBA" id="ARBA00023136"/>
    </source>
</evidence>
<evidence type="ECO:0000256" key="4">
    <source>
        <dbReference type="ARBA" id="ARBA00022679"/>
    </source>
</evidence>
<evidence type="ECO:0000256" key="9">
    <source>
        <dbReference type="ARBA" id="ARBA00038120"/>
    </source>
</evidence>
<keyword evidence="2" id="KW-1003">Cell membrane</keyword>
<evidence type="ECO:0000259" key="12">
    <source>
        <dbReference type="Pfam" id="PF00535"/>
    </source>
</evidence>
<feature type="transmembrane region" description="Helical" evidence="11">
    <location>
        <begin position="318"/>
        <end position="336"/>
    </location>
</feature>
<dbReference type="Pfam" id="PF00535">
    <property type="entry name" value="Glycos_transf_2"/>
    <property type="match status" value="1"/>
</dbReference>
<proteinExistence type="inferred from homology"/>
<comment type="subcellular location">
    <subcellularLocation>
        <location evidence="1">Cell membrane</location>
    </subcellularLocation>
</comment>
<dbReference type="PANTHER" id="PTHR43646">
    <property type="entry name" value="GLYCOSYLTRANSFERASE"/>
    <property type="match status" value="1"/>
</dbReference>
<dbReference type="Proteomes" id="UP000831787">
    <property type="component" value="Chromosome"/>
</dbReference>
<keyword evidence="11" id="KW-1133">Transmembrane helix</keyword>
<dbReference type="PANTHER" id="PTHR43646:SF2">
    <property type="entry name" value="GLYCOSYLTRANSFERASE 2-LIKE DOMAIN-CONTAINING PROTEIN"/>
    <property type="match status" value="1"/>
</dbReference>
<dbReference type="SUPFAM" id="SSF53448">
    <property type="entry name" value="Nucleotide-diphospho-sugar transferases"/>
    <property type="match status" value="1"/>
</dbReference>
<evidence type="ECO:0000313" key="13">
    <source>
        <dbReference type="EMBL" id="UOQ44412.1"/>
    </source>
</evidence>
<gene>
    <name evidence="13" type="ORF">MUN89_21745</name>
</gene>
<protein>
    <recommendedName>
        <fullName evidence="10">4,4'-diaponeurosporenoate glycosyltransferase</fullName>
    </recommendedName>
</protein>
<dbReference type="Gene3D" id="3.90.550.10">
    <property type="entry name" value="Spore Coat Polysaccharide Biosynthesis Protein SpsA, Chain A"/>
    <property type="match status" value="1"/>
</dbReference>
<feature type="transmembrane region" description="Helical" evidence="11">
    <location>
        <begin position="262"/>
        <end position="282"/>
    </location>
</feature>
<keyword evidence="6 11" id="KW-0472">Membrane</keyword>
<accession>A0ABY4EK43</accession>
<comment type="function">
    <text evidence="7">Catalyzes the glycosylation of 4,4'-diaponeurosporenoate, i.e. the esterification of glucose at the C1'' position with the carboxyl group of 4,4'-diaponeurosporenic acid, to form glycosyl-4,4'-diaponeurosporenoate. This is a step in the biosynthesis of staphyloxanthin, an orange pigment present in most staphylococci strains.</text>
</comment>
<evidence type="ECO:0000256" key="2">
    <source>
        <dbReference type="ARBA" id="ARBA00022475"/>
    </source>
</evidence>
<dbReference type="InterPro" id="IPR001173">
    <property type="entry name" value="Glyco_trans_2-like"/>
</dbReference>
<keyword evidence="5" id="KW-0125">Carotenoid biosynthesis</keyword>
<keyword evidence="14" id="KW-1185">Reference proteome</keyword>
<comment type="similarity">
    <text evidence="9">Belongs to the glycosyltransferase 2 family. CrtQ subfamily.</text>
</comment>
<dbReference type="EMBL" id="CP095073">
    <property type="protein sequence ID" value="UOQ44412.1"/>
    <property type="molecule type" value="Genomic_DNA"/>
</dbReference>
<keyword evidence="4" id="KW-0808">Transferase</keyword>
<dbReference type="InterPro" id="IPR029044">
    <property type="entry name" value="Nucleotide-diphossugar_trans"/>
</dbReference>
<evidence type="ECO:0000256" key="8">
    <source>
        <dbReference type="ARBA" id="ARBA00037904"/>
    </source>
</evidence>
<dbReference type="CDD" id="cd00761">
    <property type="entry name" value="Glyco_tranf_GTA_type"/>
    <property type="match status" value="1"/>
</dbReference>
<feature type="domain" description="Glycosyltransferase 2-like" evidence="12">
    <location>
        <begin position="33"/>
        <end position="167"/>
    </location>
</feature>